<evidence type="ECO:0008006" key="3">
    <source>
        <dbReference type="Google" id="ProtNLM"/>
    </source>
</evidence>
<dbReference type="EMBL" id="JAACJM010000182">
    <property type="protein sequence ID" value="KAF5339686.1"/>
    <property type="molecule type" value="Genomic_DNA"/>
</dbReference>
<protein>
    <recommendedName>
        <fullName evidence="3">F-box domain-containing protein</fullName>
    </recommendedName>
</protein>
<comment type="caution">
    <text evidence="1">The sequence shown here is derived from an EMBL/GenBank/DDBJ whole genome shotgun (WGS) entry which is preliminary data.</text>
</comment>
<accession>A0A8H5FK29</accession>
<dbReference type="SUPFAM" id="SSF52047">
    <property type="entry name" value="RNI-like"/>
    <property type="match status" value="1"/>
</dbReference>
<dbReference type="AlphaFoldDB" id="A0A8H5FK29"/>
<gene>
    <name evidence="1" type="ORF">D9758_014894</name>
</gene>
<name>A0A8H5FK29_9AGAR</name>
<dbReference type="InterPro" id="IPR032675">
    <property type="entry name" value="LRR_dom_sf"/>
</dbReference>
<sequence length="554" mass="63402">MPLPALKMPEILSTLPTELLGQIFSHLVEEQDLFLATYYVPGFKVLTRDSKRDLLSCALSTKPLFHSAISVLWHTVGLIPLLKLLPDFSHVDGTCILTGEGEYNEDALERFDLYSSKVKLFILHGISKVDSSVYPRLALSRPRPLPSLTHLHCFTSTFSNATMFMVSPRLRSAFFRDPRDADLSVYLSLAHKEAPDLHSLSFSYTTRYSFPLISRPENLRSFELTLNMYLQQPFDMDFRSLYHMTSLESLTISSNVAVVRKEDMEKRDWVVSGSLSNHTTLKRLEFNGHYQDITIALELLKLYEYSPLESLSIGMARFDEDQCKTFFLAIPSSWATTLTHLTIDFKVGTFSQVSLSSLIQPLYTLSGVEEFRISSLYQRDFYILDSDISDICEAWPNLTRLELDIPPKSEWPRLPTVSSLPILSLRCPRLKTLTLPLDVLHVPPIDIDKTEGSVAGYSGVSGGTHDLERLFIHVSEEAFLVVVEEGVEKEEKEEEEECNSGSRHADLARHLHMAFPFLREVEVKEYADYERWEKVNRLLEICQDTRRNQRRVQS</sequence>
<evidence type="ECO:0000313" key="1">
    <source>
        <dbReference type="EMBL" id="KAF5339686.1"/>
    </source>
</evidence>
<dbReference type="Gene3D" id="3.80.10.10">
    <property type="entry name" value="Ribonuclease Inhibitor"/>
    <property type="match status" value="1"/>
</dbReference>
<proteinExistence type="predicted"/>
<evidence type="ECO:0000313" key="2">
    <source>
        <dbReference type="Proteomes" id="UP000559256"/>
    </source>
</evidence>
<dbReference type="Proteomes" id="UP000559256">
    <property type="component" value="Unassembled WGS sequence"/>
</dbReference>
<dbReference type="OrthoDB" id="2631350at2759"/>
<reference evidence="1 2" key="1">
    <citation type="journal article" date="2020" name="ISME J.">
        <title>Uncovering the hidden diversity of litter-decomposition mechanisms in mushroom-forming fungi.</title>
        <authorList>
            <person name="Floudas D."/>
            <person name="Bentzer J."/>
            <person name="Ahren D."/>
            <person name="Johansson T."/>
            <person name="Persson P."/>
            <person name="Tunlid A."/>
        </authorList>
    </citation>
    <scope>NUCLEOTIDE SEQUENCE [LARGE SCALE GENOMIC DNA]</scope>
    <source>
        <strain evidence="1 2">CBS 291.85</strain>
    </source>
</reference>
<organism evidence="1 2">
    <name type="scientific">Tetrapyrgos nigripes</name>
    <dbReference type="NCBI Taxonomy" id="182062"/>
    <lineage>
        <taxon>Eukaryota</taxon>
        <taxon>Fungi</taxon>
        <taxon>Dikarya</taxon>
        <taxon>Basidiomycota</taxon>
        <taxon>Agaricomycotina</taxon>
        <taxon>Agaricomycetes</taxon>
        <taxon>Agaricomycetidae</taxon>
        <taxon>Agaricales</taxon>
        <taxon>Marasmiineae</taxon>
        <taxon>Marasmiaceae</taxon>
        <taxon>Tetrapyrgos</taxon>
    </lineage>
</organism>
<keyword evidence="2" id="KW-1185">Reference proteome</keyword>